<dbReference type="Proteomes" id="UP001391051">
    <property type="component" value="Unassembled WGS sequence"/>
</dbReference>
<comment type="caution">
    <text evidence="2">The sequence shown here is derived from an EMBL/GenBank/DDBJ whole genome shotgun (WGS) entry which is preliminary data.</text>
</comment>
<keyword evidence="3" id="KW-1185">Reference proteome</keyword>
<evidence type="ECO:0000313" key="2">
    <source>
        <dbReference type="EMBL" id="KAK7967947.1"/>
    </source>
</evidence>
<accession>A0ABR1QZ15</accession>
<proteinExistence type="predicted"/>
<feature type="region of interest" description="Disordered" evidence="1">
    <location>
        <begin position="343"/>
        <end position="366"/>
    </location>
</feature>
<dbReference type="EMBL" id="JAQQWE010000001">
    <property type="protein sequence ID" value="KAK7967947.1"/>
    <property type="molecule type" value="Genomic_DNA"/>
</dbReference>
<name>A0ABR1QZ15_9PEZI</name>
<organism evidence="2 3">
    <name type="scientific">Apiospora aurea</name>
    <dbReference type="NCBI Taxonomy" id="335848"/>
    <lineage>
        <taxon>Eukaryota</taxon>
        <taxon>Fungi</taxon>
        <taxon>Dikarya</taxon>
        <taxon>Ascomycota</taxon>
        <taxon>Pezizomycotina</taxon>
        <taxon>Sordariomycetes</taxon>
        <taxon>Xylariomycetidae</taxon>
        <taxon>Amphisphaeriales</taxon>
        <taxon>Apiosporaceae</taxon>
        <taxon>Apiospora</taxon>
    </lineage>
</organism>
<evidence type="ECO:0000313" key="3">
    <source>
        <dbReference type="Proteomes" id="UP001391051"/>
    </source>
</evidence>
<evidence type="ECO:0000256" key="1">
    <source>
        <dbReference type="SAM" id="MobiDB-lite"/>
    </source>
</evidence>
<protein>
    <submittedName>
        <fullName evidence="2">Uncharacterized protein</fullName>
    </submittedName>
</protein>
<sequence length="425" mass="46907">MDPESANAEIETWLGAGLMVPSRIMERLDAAAADGHPLDNEEQSQLQQTFSAMEAQTLSLAALLRHLQTRVGFPGLSRQSEETAEILFRCLWPDPHANDPCARLVPPRPPHHHNEGEQPLALAHTEAYHRRLLFQSLATATLGVPAVELGSDAALDRAARNVIEDLNPYQNWPVINHDGDGDEIFHDLLEVIRGGIWLAPVDMDGFRWVAKGGRRAVAFILVVIHQRAIPKARLVAIIRLALAASFLVEEYEEDTDIDRDEDEEYMDVDEDGEDYQPKPVAQLKLSEVDDAAVERAAAPFCEQDEGTGLVSWPMFDDALRENSSSGSSASEAKMAHCLRRLRSSASSRKSPDRGAWQAEVSNGSRSRRCLPSGCAASSRFRARQFSRAKRSTSLFASLLSKGGQGGTDCHGLWHSPIRIRRALLV</sequence>
<reference evidence="2 3" key="1">
    <citation type="submission" date="2023-01" db="EMBL/GenBank/DDBJ databases">
        <title>Analysis of 21 Apiospora genomes using comparative genomics revels a genus with tremendous synthesis potential of carbohydrate active enzymes and secondary metabolites.</title>
        <authorList>
            <person name="Sorensen T."/>
        </authorList>
    </citation>
    <scope>NUCLEOTIDE SEQUENCE [LARGE SCALE GENOMIC DNA]</scope>
    <source>
        <strain evidence="2 3">CBS 24483</strain>
    </source>
</reference>
<gene>
    <name evidence="2" type="ORF">PG986_002224</name>
</gene>
<dbReference type="GeneID" id="92071508"/>
<dbReference type="RefSeq" id="XP_066707339.1">
    <property type="nucleotide sequence ID" value="XM_066838446.1"/>
</dbReference>